<keyword evidence="5" id="KW-0596">Phosphopantetheine</keyword>
<dbReference type="InterPro" id="IPR001242">
    <property type="entry name" value="Condensation_dom"/>
</dbReference>
<dbReference type="InterPro" id="IPR036736">
    <property type="entry name" value="ACP-like_sf"/>
</dbReference>
<dbReference type="Pfam" id="PF00501">
    <property type="entry name" value="AMP-binding"/>
    <property type="match status" value="1"/>
</dbReference>
<organism evidence="10 11">
    <name type="scientific">Corynebacterium variabile (strain DSM 44702 / CIP 107183 / JCM 12073 / NCIMB 30131)</name>
    <name type="common">Corynebacterium mooreparkense</name>
    <dbReference type="NCBI Taxonomy" id="858619"/>
    <lineage>
        <taxon>Bacteria</taxon>
        <taxon>Bacillati</taxon>
        <taxon>Actinomycetota</taxon>
        <taxon>Actinomycetes</taxon>
        <taxon>Mycobacteriales</taxon>
        <taxon>Corynebacteriaceae</taxon>
        <taxon>Corynebacterium</taxon>
    </lineage>
</organism>
<dbReference type="Pfam" id="PF00668">
    <property type="entry name" value="Condensation"/>
    <property type="match status" value="1"/>
</dbReference>
<dbReference type="Gene3D" id="3.30.300.30">
    <property type="match status" value="1"/>
</dbReference>
<dbReference type="Gene3D" id="1.10.1200.10">
    <property type="entry name" value="ACP-like"/>
    <property type="match status" value="2"/>
</dbReference>
<dbReference type="Gene3D" id="3.40.50.12780">
    <property type="entry name" value="N-terminal domain of ligase-like"/>
    <property type="match status" value="1"/>
</dbReference>
<evidence type="ECO:0000256" key="4">
    <source>
        <dbReference type="ARBA" id="ARBA00016743"/>
    </source>
</evidence>
<comment type="cofactor">
    <cofactor evidence="1">
        <name>pantetheine 4'-phosphate</name>
        <dbReference type="ChEBI" id="CHEBI:47942"/>
    </cofactor>
</comment>
<comment type="similarity">
    <text evidence="3">Belongs to the ATP-dependent AMP-binding enzyme family. MbtB subfamily.</text>
</comment>
<evidence type="ECO:0000256" key="6">
    <source>
        <dbReference type="ARBA" id="ARBA00022553"/>
    </source>
</evidence>
<gene>
    <name evidence="10" type="primary">nrpS2</name>
    <name evidence="10" type="ordered locus">CVAR_2835</name>
</gene>
<dbReference type="InterPro" id="IPR057737">
    <property type="entry name" value="Condensation_MtbB-like"/>
</dbReference>
<evidence type="ECO:0000313" key="11">
    <source>
        <dbReference type="Proteomes" id="UP000006659"/>
    </source>
</evidence>
<dbReference type="Gene3D" id="3.30.559.30">
    <property type="entry name" value="Nonribosomal peptide synthetase, condensation domain"/>
    <property type="match status" value="1"/>
</dbReference>
<dbReference type="RefSeq" id="WP_014011307.1">
    <property type="nucleotide sequence ID" value="NC_015859.1"/>
</dbReference>
<keyword evidence="7" id="KW-0436">Ligase</keyword>
<dbReference type="InterPro" id="IPR020806">
    <property type="entry name" value="PKS_PP-bd"/>
</dbReference>
<dbReference type="UniPathway" id="UPA00011"/>
<dbReference type="HOGENOM" id="CLU_000022_2_4_11"/>
<dbReference type="FunFam" id="3.30.559.30:FF:000006">
    <property type="entry name" value="Yersiniabactin polyketide/non-ribosomal peptide synthetase"/>
    <property type="match status" value="1"/>
</dbReference>
<dbReference type="InterPro" id="IPR009081">
    <property type="entry name" value="PP-bd_ACP"/>
</dbReference>
<dbReference type="GO" id="GO:0031177">
    <property type="term" value="F:phosphopantetheine binding"/>
    <property type="evidence" value="ECO:0007669"/>
    <property type="project" value="InterPro"/>
</dbReference>
<dbReference type="SMART" id="SM00823">
    <property type="entry name" value="PKS_PP"/>
    <property type="match status" value="2"/>
</dbReference>
<name>G0HGD5_CORVD</name>
<dbReference type="GO" id="GO:0043041">
    <property type="term" value="P:amino acid activation for nonribosomal peptide biosynthetic process"/>
    <property type="evidence" value="ECO:0007669"/>
    <property type="project" value="TreeGrafter"/>
</dbReference>
<dbReference type="EMBL" id="CP002917">
    <property type="protein sequence ID" value="AEK38174.1"/>
    <property type="molecule type" value="Genomic_DNA"/>
</dbReference>
<evidence type="ECO:0000256" key="8">
    <source>
        <dbReference type="ARBA" id="ARBA00033440"/>
    </source>
</evidence>
<dbReference type="KEGG" id="cva:CVAR_2835"/>
<dbReference type="eggNOG" id="COG1020">
    <property type="taxonomic scope" value="Bacteria"/>
</dbReference>
<reference evidence="10 11" key="1">
    <citation type="journal article" date="2011" name="BMC Genomics">
        <title>Complete genome sequence of Corynebacterium variabile DSM 44702 isolated from the surface of smear-ripened cheeses and insights into cheese ripening and flavor generation.</title>
        <authorList>
            <person name="Schroeder J."/>
            <person name="Maus I."/>
            <person name="Trost E."/>
            <person name="Tauch A."/>
        </authorList>
    </citation>
    <scope>NUCLEOTIDE SEQUENCE [LARGE SCALE GENOMIC DNA]</scope>
    <source>
        <strain evidence="11">DSM 44702 / JCM 12073 / NCIMB 30131</strain>
    </source>
</reference>
<dbReference type="InterPro" id="IPR042099">
    <property type="entry name" value="ANL_N_sf"/>
</dbReference>
<dbReference type="AlphaFoldDB" id="G0HGD5"/>
<dbReference type="PANTHER" id="PTHR45527:SF10">
    <property type="entry name" value="PYOCHELIN SYNTHASE PCHF"/>
    <property type="match status" value="1"/>
</dbReference>
<dbReference type="InterPro" id="IPR006162">
    <property type="entry name" value="Ppantetheine_attach_site"/>
</dbReference>
<accession>G0HGD5</accession>
<sequence>MTTATTTDPRTLMRQLAADSLGATVAEIEDSENLISLGLDSVAMIGISARVREATGLQVPFAAFARDASVDGWTRIVAEAAAEGPADAAAATDLSPAGSPLEAAPFPLATMQHAYWVGRTEGQVLGGVAAHLYAEFDGPAVDPDRLSAAVDRLTDRHTSLRTRVLPNGTQEVLDAPGKPVFTVTDLRDRNTTEIEQDLESIRETKTHQLLDLAAGQVIDISLTLLPGDRSRLHLDVDMIAADAMSYRTILADLAAFYREQEPSPAILDYQYRTYLHEHGTSMSAAAEKEGAWWRERVTDYPEAPSLPLVPEQKMADPHRSVRLDVLLSPDQKARLYDRAHAHGVTPAMVLATVFSDTLARWSSHQRFLLNLPLFDREPLHEHVAGLVGDFSNSLLLDVDVDAGKSFLERVRSMQSTLHETAEHSAFRGLDVLRELGHNAGAPVTAPVVYTSGLDLGELFAEAVTEEFGEPVWIISQGPQVVLDAQVAEIKGGILLNWDVRRDAFPEGVIEAMFAAYRGLLEELLARDEMASDWTLPHTIALPESQRQVRERIEKEAAEAGAAITPRTLHDSFFDRAATDPDRPAVFWGTGENGRGTGIDAKTGQLTYGELAERALRVAGALQAKGVKAGDTVAVHTAKGHRQIPVVLGILALGANFLPIGADQPEARRTVILERSGAVAIVTDKHGKRLGSLPEGVTKLDLQAALTSLDSLTERATVDPDAVAYVLFTSGSTGEPKGVEVPHRAAANTIDAVAEVFHLDENDRTLNISVLEFDPSVMDFFGALHWGGSIIAVEADEAKEALVWAQLAQRYGATALTVAPSILGMLLDVATVEQLQSLHAVMLGGDWVTVDLPTRLHELAPQARFAGLGGATEVAIHCTVCEVTGPVPEQWSAVPYGTPLPNFRCRVVNAAGQDAPDFVAGELWIGGPSVADGYRNDPERTAEKFVEEDGTRWYRTGDLAFYHPDGMLEFLGRADHQVQVKGYRIELGEVETALRTVPGASEAVAFVTDDSPKRLFAAVTPVESTDAEALAETDLREAVGALVPAYMVPERVEVFETFPLTRNGKTDRKAIAAEVAARGAAAAAEGNAPATPLEVALTVIVNEVLPEELVAVDRDFFSAGGDSVLATRATAHIREHLAVQTLVSADFFQARTIRDLAKLLRKQEDTADGMDEAVAAYLAENQVEVTE</sequence>
<dbReference type="InterPro" id="IPR023213">
    <property type="entry name" value="CAT-like_dom_sf"/>
</dbReference>
<dbReference type="GO" id="GO:0005737">
    <property type="term" value="C:cytoplasm"/>
    <property type="evidence" value="ECO:0007669"/>
    <property type="project" value="TreeGrafter"/>
</dbReference>
<evidence type="ECO:0000256" key="3">
    <source>
        <dbReference type="ARBA" id="ARBA00007380"/>
    </source>
</evidence>
<dbReference type="Gene3D" id="3.30.559.10">
    <property type="entry name" value="Chloramphenicol acetyltransferase-like domain"/>
    <property type="match status" value="1"/>
</dbReference>
<dbReference type="GO" id="GO:0072330">
    <property type="term" value="P:monocarboxylic acid biosynthetic process"/>
    <property type="evidence" value="ECO:0007669"/>
    <property type="project" value="UniProtKB-ARBA"/>
</dbReference>
<dbReference type="FunFam" id="1.10.1200.10:FF:000016">
    <property type="entry name" value="Non-ribosomal peptide synthase"/>
    <property type="match status" value="1"/>
</dbReference>
<evidence type="ECO:0000256" key="5">
    <source>
        <dbReference type="ARBA" id="ARBA00022450"/>
    </source>
</evidence>
<dbReference type="GO" id="GO:0016874">
    <property type="term" value="F:ligase activity"/>
    <property type="evidence" value="ECO:0007669"/>
    <property type="project" value="UniProtKB-KW"/>
</dbReference>
<dbReference type="InterPro" id="IPR045851">
    <property type="entry name" value="AMP-bd_C_sf"/>
</dbReference>
<feature type="domain" description="Carrier" evidence="9">
    <location>
        <begin position="1087"/>
        <end position="1163"/>
    </location>
</feature>
<dbReference type="SUPFAM" id="SSF52777">
    <property type="entry name" value="CoA-dependent acyltransferases"/>
    <property type="match status" value="2"/>
</dbReference>
<dbReference type="InterPro" id="IPR025110">
    <property type="entry name" value="AMP-bd_C"/>
</dbReference>
<feature type="domain" description="Carrier" evidence="9">
    <location>
        <begin position="7"/>
        <end position="81"/>
    </location>
</feature>
<evidence type="ECO:0000256" key="7">
    <source>
        <dbReference type="ARBA" id="ARBA00022598"/>
    </source>
</evidence>
<evidence type="ECO:0000256" key="2">
    <source>
        <dbReference type="ARBA" id="ARBA00005102"/>
    </source>
</evidence>
<dbReference type="PROSITE" id="PS50075">
    <property type="entry name" value="CARRIER"/>
    <property type="match status" value="2"/>
</dbReference>
<dbReference type="FunFam" id="3.30.559.10:FF:000023">
    <property type="entry name" value="Non-ribosomal peptide synthetase"/>
    <property type="match status" value="1"/>
</dbReference>
<dbReference type="Proteomes" id="UP000006659">
    <property type="component" value="Chromosome"/>
</dbReference>
<proteinExistence type="inferred from homology"/>
<evidence type="ECO:0000313" key="10">
    <source>
        <dbReference type="EMBL" id="AEK38174.1"/>
    </source>
</evidence>
<dbReference type="PROSITE" id="PS00012">
    <property type="entry name" value="PHOSPHOPANTETHEINE"/>
    <property type="match status" value="2"/>
</dbReference>
<comment type="pathway">
    <text evidence="2">Siderophore biosynthesis; mycobactin biosynthesis.</text>
</comment>
<dbReference type="STRING" id="858619.CVAR_2835"/>
<dbReference type="SUPFAM" id="SSF47336">
    <property type="entry name" value="ACP-like"/>
    <property type="match status" value="2"/>
</dbReference>
<dbReference type="InterPro" id="IPR000873">
    <property type="entry name" value="AMP-dep_synth/lig_dom"/>
</dbReference>
<evidence type="ECO:0000259" key="9">
    <source>
        <dbReference type="PROSITE" id="PS50075"/>
    </source>
</evidence>
<protein>
    <recommendedName>
        <fullName evidence="4">Phenyloxazoline synthase MbtB</fullName>
    </recommendedName>
    <alternativeName>
        <fullName evidence="8">Mycobactin synthetase protein B</fullName>
    </alternativeName>
</protein>
<dbReference type="PROSITE" id="PS00455">
    <property type="entry name" value="AMP_BINDING"/>
    <property type="match status" value="1"/>
</dbReference>
<dbReference type="NCBIfam" id="TIGR01733">
    <property type="entry name" value="AA-adenyl-dom"/>
    <property type="match status" value="1"/>
</dbReference>
<keyword evidence="6" id="KW-0597">Phosphoprotein</keyword>
<dbReference type="InterPro" id="IPR020845">
    <property type="entry name" value="AMP-binding_CS"/>
</dbReference>
<dbReference type="GO" id="GO:0008610">
    <property type="term" value="P:lipid biosynthetic process"/>
    <property type="evidence" value="ECO:0007669"/>
    <property type="project" value="UniProtKB-ARBA"/>
</dbReference>
<dbReference type="InterPro" id="IPR010071">
    <property type="entry name" value="AA_adenyl_dom"/>
</dbReference>
<dbReference type="PANTHER" id="PTHR45527">
    <property type="entry name" value="NONRIBOSOMAL PEPTIDE SYNTHETASE"/>
    <property type="match status" value="1"/>
</dbReference>
<dbReference type="GO" id="GO:0044550">
    <property type="term" value="P:secondary metabolite biosynthetic process"/>
    <property type="evidence" value="ECO:0007669"/>
    <property type="project" value="TreeGrafter"/>
</dbReference>
<dbReference type="Pfam" id="PF00550">
    <property type="entry name" value="PP-binding"/>
    <property type="match status" value="2"/>
</dbReference>
<dbReference type="SUPFAM" id="SSF56801">
    <property type="entry name" value="Acetyl-CoA synthetase-like"/>
    <property type="match status" value="1"/>
</dbReference>
<evidence type="ECO:0000256" key="1">
    <source>
        <dbReference type="ARBA" id="ARBA00001957"/>
    </source>
</evidence>
<dbReference type="CDD" id="cd19535">
    <property type="entry name" value="Cyc_NRPS"/>
    <property type="match status" value="1"/>
</dbReference>
<dbReference type="Pfam" id="PF13193">
    <property type="entry name" value="AMP-binding_C"/>
    <property type="match status" value="1"/>
</dbReference>